<comment type="caution">
    <text evidence="3">The sequence shown here is derived from an EMBL/GenBank/DDBJ whole genome shotgun (WGS) entry which is preliminary data.</text>
</comment>
<accession>A0A844QEB1</accession>
<gene>
    <name evidence="3" type="ORF">GN330_10200</name>
</gene>
<proteinExistence type="inferred from homology"/>
<evidence type="ECO:0000313" key="4">
    <source>
        <dbReference type="Proteomes" id="UP000463224"/>
    </source>
</evidence>
<comment type="similarity">
    <text evidence="1">Belongs to the AHA1 family.</text>
</comment>
<keyword evidence="4" id="KW-1185">Reference proteome</keyword>
<evidence type="ECO:0000256" key="1">
    <source>
        <dbReference type="ARBA" id="ARBA00006817"/>
    </source>
</evidence>
<dbReference type="InterPro" id="IPR013538">
    <property type="entry name" value="ASHA1/2-like_C"/>
</dbReference>
<dbReference type="Proteomes" id="UP000463224">
    <property type="component" value="Unassembled WGS sequence"/>
</dbReference>
<organism evidence="3 4">
    <name type="scientific">Nitratireductor arenosus</name>
    <dbReference type="NCBI Taxonomy" id="2682096"/>
    <lineage>
        <taxon>Bacteria</taxon>
        <taxon>Pseudomonadati</taxon>
        <taxon>Pseudomonadota</taxon>
        <taxon>Alphaproteobacteria</taxon>
        <taxon>Hyphomicrobiales</taxon>
        <taxon>Phyllobacteriaceae</taxon>
        <taxon>Nitratireductor</taxon>
    </lineage>
</organism>
<dbReference type="SUPFAM" id="SSF55961">
    <property type="entry name" value="Bet v1-like"/>
    <property type="match status" value="1"/>
</dbReference>
<sequence>MMPGKTRIPDIAVETLIQAPLDTVWRALTNSILAAEWLGARPEQADTNGAPRAENSFQIIDVVPKTRVVYRWREADDDNISSRVTVDIASEGPVATRLRLVHQPPMRLVPRAANQNAGTRARAA</sequence>
<dbReference type="InterPro" id="IPR023393">
    <property type="entry name" value="START-like_dom_sf"/>
</dbReference>
<dbReference type="RefSeq" id="WP_156712554.1">
    <property type="nucleotide sequence ID" value="NZ_WPHG01000002.1"/>
</dbReference>
<evidence type="ECO:0000259" key="2">
    <source>
        <dbReference type="Pfam" id="PF08327"/>
    </source>
</evidence>
<dbReference type="CDD" id="cd07814">
    <property type="entry name" value="SRPBCC_CalC_Aha1-like"/>
    <property type="match status" value="1"/>
</dbReference>
<evidence type="ECO:0000313" key="3">
    <source>
        <dbReference type="EMBL" id="MVA97615.1"/>
    </source>
</evidence>
<dbReference type="EMBL" id="WPHG01000002">
    <property type="protein sequence ID" value="MVA97615.1"/>
    <property type="molecule type" value="Genomic_DNA"/>
</dbReference>
<dbReference type="Gene3D" id="3.30.530.20">
    <property type="match status" value="1"/>
</dbReference>
<dbReference type="Pfam" id="PF08327">
    <property type="entry name" value="AHSA1"/>
    <property type="match status" value="1"/>
</dbReference>
<reference evidence="3 4" key="1">
    <citation type="submission" date="2019-12" db="EMBL/GenBank/DDBJ databases">
        <title>Nitratireductor arenosus sp. nov., Isolated from sea sand, Jeju island, South Korea.</title>
        <authorList>
            <person name="Kim W."/>
        </authorList>
    </citation>
    <scope>NUCLEOTIDE SEQUENCE [LARGE SCALE GENOMIC DNA]</scope>
    <source>
        <strain evidence="3 4">CAU 1489</strain>
    </source>
</reference>
<dbReference type="AlphaFoldDB" id="A0A844QEB1"/>
<protein>
    <recommendedName>
        <fullName evidence="2">Activator of Hsp90 ATPase homologue 1/2-like C-terminal domain-containing protein</fullName>
    </recommendedName>
</protein>
<feature type="domain" description="Activator of Hsp90 ATPase homologue 1/2-like C-terminal" evidence="2">
    <location>
        <begin position="19"/>
        <end position="116"/>
    </location>
</feature>
<name>A0A844QEB1_9HYPH</name>